<dbReference type="Proteomes" id="UP000694044">
    <property type="component" value="Unassembled WGS sequence"/>
</dbReference>
<feature type="region of interest" description="Disordered" evidence="1">
    <location>
        <begin position="1"/>
        <end position="21"/>
    </location>
</feature>
<name>A0A8T1VDG4_9STRA</name>
<comment type="caution">
    <text evidence="2">The sequence shown here is derived from an EMBL/GenBank/DDBJ whole genome shotgun (WGS) entry which is preliminary data.</text>
</comment>
<dbReference type="EMBL" id="JAGDFM010000451">
    <property type="protein sequence ID" value="KAG7378118.1"/>
    <property type="molecule type" value="Genomic_DNA"/>
</dbReference>
<gene>
    <name evidence="2" type="ORF">PHYPSEUDO_010542</name>
</gene>
<keyword evidence="3" id="KW-1185">Reference proteome</keyword>
<accession>A0A8T1VDG4</accession>
<feature type="compositionally biased region" description="Low complexity" evidence="1">
    <location>
        <begin position="1"/>
        <end position="18"/>
    </location>
</feature>
<evidence type="ECO:0000313" key="3">
    <source>
        <dbReference type="Proteomes" id="UP000694044"/>
    </source>
</evidence>
<feature type="region of interest" description="Disordered" evidence="1">
    <location>
        <begin position="148"/>
        <end position="179"/>
    </location>
</feature>
<protein>
    <submittedName>
        <fullName evidence="2">Uncharacterized protein</fullName>
    </submittedName>
</protein>
<evidence type="ECO:0000256" key="1">
    <source>
        <dbReference type="SAM" id="MobiDB-lite"/>
    </source>
</evidence>
<organism evidence="2 3">
    <name type="scientific">Phytophthora pseudosyringae</name>
    <dbReference type="NCBI Taxonomy" id="221518"/>
    <lineage>
        <taxon>Eukaryota</taxon>
        <taxon>Sar</taxon>
        <taxon>Stramenopiles</taxon>
        <taxon>Oomycota</taxon>
        <taxon>Peronosporomycetes</taxon>
        <taxon>Peronosporales</taxon>
        <taxon>Peronosporaceae</taxon>
        <taxon>Phytophthora</taxon>
    </lineage>
</organism>
<dbReference type="AlphaFoldDB" id="A0A8T1VDG4"/>
<sequence length="303" mass="32208">MKHAVPASQRSAAAPSSPLDAYDFEDASVATQEVVGACKRRDCHNRAKAKRQQRNSQRVATASEPFRFADARSQDPAVFAHLLADHFVAREASNAAAAPPPAPAKPQQLTRPVAGSASLGSFRSWQFGERCLATYRVLFGRPLWATTTLTSVPPASPRPRKRKHATPPTSNSSDGSEDGVDQLNALELEETGAVGELLALPTVDELLELPTDDSFELDGKADGDAAPLEEDVLAELAIDLDAGLGPDADTGADCIDLLWEFDASDVDGGVMLAEGEDEELRFLATSPSAFAPVSPDGEDMEDI</sequence>
<evidence type="ECO:0000313" key="2">
    <source>
        <dbReference type="EMBL" id="KAG7378118.1"/>
    </source>
</evidence>
<reference evidence="2" key="1">
    <citation type="submission" date="2021-02" db="EMBL/GenBank/DDBJ databases">
        <authorList>
            <person name="Palmer J.M."/>
        </authorList>
    </citation>
    <scope>NUCLEOTIDE SEQUENCE</scope>
    <source>
        <strain evidence="2">SCRP734</strain>
    </source>
</reference>
<dbReference type="OrthoDB" id="114251at2759"/>
<proteinExistence type="predicted"/>